<gene>
    <name evidence="3" type="ORF">EV199_4741</name>
</gene>
<reference evidence="3 4" key="1">
    <citation type="submission" date="2019-02" db="EMBL/GenBank/DDBJ databases">
        <title>Genomic Encyclopedia of Type Strains, Phase IV (KMG-IV): sequencing the most valuable type-strain genomes for metagenomic binning, comparative biology and taxonomic classification.</title>
        <authorList>
            <person name="Goeker M."/>
        </authorList>
    </citation>
    <scope>NUCLEOTIDE SEQUENCE [LARGE SCALE GENOMIC DNA]</scope>
    <source>
        <strain evidence="3 4">DSM 18116</strain>
    </source>
</reference>
<feature type="signal peptide" evidence="1">
    <location>
        <begin position="1"/>
        <end position="21"/>
    </location>
</feature>
<dbReference type="InterPro" id="IPR000601">
    <property type="entry name" value="PKD_dom"/>
</dbReference>
<feature type="domain" description="PKD" evidence="2">
    <location>
        <begin position="316"/>
        <end position="383"/>
    </location>
</feature>
<dbReference type="Gene3D" id="2.60.40.10">
    <property type="entry name" value="Immunoglobulins"/>
    <property type="match status" value="2"/>
</dbReference>
<sequence length="894" mass="98881">MKRKLLWTVVLLMTCYTSLRAAHIRGGELSYKYISPGTTPNTSIYEITLKLYIDCNQNAPGQLETEVPITIFRSASNTEDQTIIAPMSFENFIRYDPNSNPCISNAPTDVCYRLRYFTKRVTLPNIPGGYTLAWQRCCRINGIQNVSAPSDSYGVTCVANIPGTNVSGVADAYKNSSPQFDPRDAVAICYGSYFTFDFSAIDSDTNSVGKLTDSLVYSLCEAYNGGGQGNSWPNVPNPNPANNPPYYPIDYSGGYSGSSPMGPNATIDPKTGILSGIAPTVEGQYVVKACVSEYRNNVLINVHHKEIHIRVSDCIPLKARLEPDYSYCDDFNVTFRNEQVNPAGTMYIWDYGDGSKRDTVFNADGMVRHLYTAPNDYTIKLKVILAGQCFDSTTTIAKVWPGFRPAFTWRGSCVLNPIQFEDRTTTVYGAVSKWRWDFGDETSSSDASTQKNPSWRYSTTGFKSVRLIVESDKGCIDTLVQSNVEVKDKPTITLAFKDTLICSNRPVQDTLQLQASGFGVFSWTPTTDMLFPNTGTPLVFPDRTTIYRVSLNEDGCVNTDSVKVRTVSFVTLDAGPDTTICLTDTIQLRPRSDGLRYTWTTTPAGSPIDDPNARNPLVSPTGNTRYEVFAEVGKCNTMDNLSVTTVPYPTSIAGPDTTICYADTIRLHGSMIGARLSWSPMNTLSNPLILSPFAWPLRTTTYVLRVTDTIGCPKPKFDSVTVTVRSQIHAFAGNDTSIVINQPLRLSGSGAEFIEWWPSNFLSTTRGSNPVALLTDHFTYYMRAYTSEGCYADDTINVRVFKTKPDVFVPNAFRPGGTQNNVLRPIMAGISKLSYFQVFNRWGQLVFQTSQPGYGWDGRIGGKLQDPGTFVWVVKAEDFLGQSIIKKGTAILIR</sequence>
<accession>A0A4Q7MLP1</accession>
<dbReference type="InterPro" id="IPR022409">
    <property type="entry name" value="PKD/Chitinase_dom"/>
</dbReference>
<dbReference type="PROSITE" id="PS50093">
    <property type="entry name" value="PKD"/>
    <property type="match status" value="2"/>
</dbReference>
<dbReference type="AlphaFoldDB" id="A0A4Q7MLP1"/>
<evidence type="ECO:0000256" key="1">
    <source>
        <dbReference type="SAM" id="SignalP"/>
    </source>
</evidence>
<dbReference type="SUPFAM" id="SSF49299">
    <property type="entry name" value="PKD domain"/>
    <property type="match status" value="2"/>
</dbReference>
<evidence type="ECO:0000259" key="2">
    <source>
        <dbReference type="PROSITE" id="PS50093"/>
    </source>
</evidence>
<feature type="chain" id="PRO_5020569687" evidence="1">
    <location>
        <begin position="22"/>
        <end position="894"/>
    </location>
</feature>
<dbReference type="InterPro" id="IPR013783">
    <property type="entry name" value="Ig-like_fold"/>
</dbReference>
<dbReference type="RefSeq" id="WP_130543292.1">
    <property type="nucleotide sequence ID" value="NZ_CP042431.1"/>
</dbReference>
<protein>
    <submittedName>
        <fullName evidence="3">CHU domain-containing protein</fullName>
    </submittedName>
</protein>
<organism evidence="3 4">
    <name type="scientific">Pseudobacter ginsenosidimutans</name>
    <dbReference type="NCBI Taxonomy" id="661488"/>
    <lineage>
        <taxon>Bacteria</taxon>
        <taxon>Pseudomonadati</taxon>
        <taxon>Bacteroidota</taxon>
        <taxon>Chitinophagia</taxon>
        <taxon>Chitinophagales</taxon>
        <taxon>Chitinophagaceae</taxon>
        <taxon>Pseudobacter</taxon>
    </lineage>
</organism>
<name>A0A4Q7MLP1_9BACT</name>
<proteinExistence type="predicted"/>
<keyword evidence="1" id="KW-0732">Signal</keyword>
<keyword evidence="4" id="KW-1185">Reference proteome</keyword>
<evidence type="ECO:0000313" key="3">
    <source>
        <dbReference type="EMBL" id="RZS68917.1"/>
    </source>
</evidence>
<dbReference type="Proteomes" id="UP000293874">
    <property type="component" value="Unassembled WGS sequence"/>
</dbReference>
<dbReference type="OrthoDB" id="1490014at2"/>
<dbReference type="SMART" id="SM00089">
    <property type="entry name" value="PKD"/>
    <property type="match status" value="2"/>
</dbReference>
<dbReference type="InterPro" id="IPR035986">
    <property type="entry name" value="PKD_dom_sf"/>
</dbReference>
<comment type="caution">
    <text evidence="3">The sequence shown here is derived from an EMBL/GenBank/DDBJ whole genome shotgun (WGS) entry which is preliminary data.</text>
</comment>
<dbReference type="Pfam" id="PF18911">
    <property type="entry name" value="PKD_4"/>
    <property type="match status" value="1"/>
</dbReference>
<evidence type="ECO:0000313" key="4">
    <source>
        <dbReference type="Proteomes" id="UP000293874"/>
    </source>
</evidence>
<feature type="domain" description="PKD" evidence="2">
    <location>
        <begin position="434"/>
        <end position="474"/>
    </location>
</feature>
<dbReference type="CDD" id="cd00146">
    <property type="entry name" value="PKD"/>
    <property type="match status" value="2"/>
</dbReference>
<dbReference type="EMBL" id="SGXA01000003">
    <property type="protein sequence ID" value="RZS68917.1"/>
    <property type="molecule type" value="Genomic_DNA"/>
</dbReference>